<reference evidence="3 4" key="1">
    <citation type="submission" date="2016-07" db="EMBL/GenBank/DDBJ databases">
        <title>High microdiversification within the ubiquitous acI lineage of Actinobacteria.</title>
        <authorList>
            <person name="Neuenschwander S.M."/>
            <person name="Salcher M."/>
            <person name="Ghai R."/>
            <person name="Pernthaler J."/>
        </authorList>
    </citation>
    <scope>NUCLEOTIDE SEQUENCE [LARGE SCALE GENOMIC DNA]</scope>
    <source>
        <strain evidence="3">MMS-IIB-91</strain>
    </source>
</reference>
<sequence length="366" mass="39606">MKSARSVRILTGISVTVLAISAISALAFGTVNASINKIDAFAGLDKRPDKKSTAVNYLLVGSDTREGLTKAELKALRVGSVATAAGKRSDTMLLVHISKARDKAIIISIPRDSFALIPQHTKPSGKVSPAVHSKINSSFNWGGAPLLIQTLEEMTQLKIDHYIEMNFVGFARVVDSLGGIEVCTKKDIDDPKSHLVLEAGVHTLNGIEALKYVRTREFDGMGDIGRMQRQQAFMSSILKKATSAGVLLNPITMTSFINSSLSAVTTDEGLKNSDLITLAKQMKSLATSNVRTLTVPLSDLNYYSNGVTASVLWDPVLAPELWQRLREDRAVVDEVIPSPSPSSTAAPKVEIIDKFKTRTAEDNICR</sequence>
<dbReference type="Pfam" id="PF03816">
    <property type="entry name" value="LytR_cpsA_psr"/>
    <property type="match status" value="1"/>
</dbReference>
<dbReference type="RefSeq" id="WP_095687777.1">
    <property type="nucleotide sequence ID" value="NZ_CP016779.1"/>
</dbReference>
<accession>A0A249L339</accession>
<dbReference type="KEGG" id="nab:B1sIIB91_00950"/>
<evidence type="ECO:0000313" key="3">
    <source>
        <dbReference type="EMBL" id="ASY23501.1"/>
    </source>
</evidence>
<dbReference type="EMBL" id="CP016779">
    <property type="protein sequence ID" value="ASY23501.1"/>
    <property type="molecule type" value="Genomic_DNA"/>
</dbReference>
<protein>
    <submittedName>
        <fullName evidence="3">Transcriptional regulator</fullName>
    </submittedName>
</protein>
<evidence type="ECO:0000256" key="1">
    <source>
        <dbReference type="ARBA" id="ARBA00006068"/>
    </source>
</evidence>
<proteinExistence type="inferred from homology"/>
<name>A0A249L339_9ACTN</name>
<keyword evidence="4" id="KW-1185">Reference proteome</keyword>
<dbReference type="InterPro" id="IPR050922">
    <property type="entry name" value="LytR/CpsA/Psr_CW_biosynth"/>
</dbReference>
<dbReference type="Proteomes" id="UP000217210">
    <property type="component" value="Chromosome"/>
</dbReference>
<dbReference type="AlphaFoldDB" id="A0A249L339"/>
<gene>
    <name evidence="3" type="ORF">B1sIIB91_00950</name>
</gene>
<comment type="similarity">
    <text evidence="1">Belongs to the LytR/CpsA/Psr (LCP) family.</text>
</comment>
<dbReference type="NCBIfam" id="TIGR00350">
    <property type="entry name" value="lytR_cpsA_psr"/>
    <property type="match status" value="1"/>
</dbReference>
<evidence type="ECO:0000313" key="4">
    <source>
        <dbReference type="Proteomes" id="UP000217210"/>
    </source>
</evidence>
<organism evidence="3 4">
    <name type="scientific">Candidatus Nanopelagicus abundans</name>
    <dbReference type="NCBI Taxonomy" id="1884916"/>
    <lineage>
        <taxon>Bacteria</taxon>
        <taxon>Bacillati</taxon>
        <taxon>Actinomycetota</taxon>
        <taxon>Actinomycetes</taxon>
        <taxon>Candidatus Nanopelagicales</taxon>
        <taxon>Candidatus Nanopelagicaceae</taxon>
        <taxon>Candidatus Nanopelagicus</taxon>
    </lineage>
</organism>
<feature type="domain" description="Cell envelope-related transcriptional attenuator" evidence="2">
    <location>
        <begin position="88"/>
        <end position="242"/>
    </location>
</feature>
<evidence type="ECO:0000259" key="2">
    <source>
        <dbReference type="Pfam" id="PF03816"/>
    </source>
</evidence>
<dbReference type="OrthoDB" id="9782542at2"/>
<dbReference type="PANTHER" id="PTHR33392:SF6">
    <property type="entry name" value="POLYISOPRENYL-TEICHOIC ACID--PEPTIDOGLYCAN TEICHOIC ACID TRANSFERASE TAGU"/>
    <property type="match status" value="1"/>
</dbReference>
<dbReference type="InterPro" id="IPR004474">
    <property type="entry name" value="LytR_CpsA_psr"/>
</dbReference>
<dbReference type="Gene3D" id="3.40.630.190">
    <property type="entry name" value="LCP protein"/>
    <property type="match status" value="1"/>
</dbReference>
<dbReference type="PANTHER" id="PTHR33392">
    <property type="entry name" value="POLYISOPRENYL-TEICHOIC ACID--PEPTIDOGLYCAN TEICHOIC ACID TRANSFERASE TAGU"/>
    <property type="match status" value="1"/>
</dbReference>